<dbReference type="FunFam" id="3.40.50.150:FF:000009">
    <property type="entry name" value="23S rRNA (Uracil(1939)-C(5))-methyltransferase RlmD"/>
    <property type="match status" value="1"/>
</dbReference>
<dbReference type="InterPro" id="IPR002792">
    <property type="entry name" value="TRAM_dom"/>
</dbReference>
<dbReference type="PANTHER" id="PTHR11061:SF30">
    <property type="entry name" value="TRNA (URACIL(54)-C(5))-METHYLTRANSFERASE"/>
    <property type="match status" value="1"/>
</dbReference>
<dbReference type="Gene3D" id="2.40.50.1070">
    <property type="match status" value="1"/>
</dbReference>
<dbReference type="PANTHER" id="PTHR11061">
    <property type="entry name" value="RNA M5U METHYLTRANSFERASE"/>
    <property type="match status" value="1"/>
</dbReference>
<dbReference type="AlphaFoldDB" id="A0A133PB64"/>
<dbReference type="Gene3D" id="2.40.50.140">
    <property type="entry name" value="Nucleic acid-binding proteins"/>
    <property type="match status" value="1"/>
</dbReference>
<feature type="active site" evidence="5">
    <location>
        <position position="408"/>
    </location>
</feature>
<keyword evidence="2 4" id="KW-0808">Transferase</keyword>
<dbReference type="InterPro" id="IPR030390">
    <property type="entry name" value="MeTrfase_TrmA_AS"/>
</dbReference>
<proteinExistence type="inferred from homology"/>
<dbReference type="PROSITE" id="PS01231">
    <property type="entry name" value="TRMA_2"/>
    <property type="match status" value="1"/>
</dbReference>
<dbReference type="PROSITE" id="PS01230">
    <property type="entry name" value="TRMA_1"/>
    <property type="match status" value="1"/>
</dbReference>
<sequence length="453" mass="51988">MLKVSDIIKIKIDKIVFGGEGLGYFNDFAIFVPMSVPEDELEIEIISVKKTYARGLIKRIIKASPERTDNHKFTFEDFYGCDFAMLKYESQLKYKKLMVEEVMRKIAGLSDIQVAEVLASEDIYNYRNKIIEPFSVYDNKIITGFFKRKSHEIFEVDKNILNSKLGNRIIKKLKEILNKNKISVYDENTHKGLLRNIMIRTNSNNEAMVVLIINSNKITENIKKLLFKLRENIEEIKSIYISLNSKKTNTVIGEKNILIYGEKSIKENINGIEFHISPTSFFQINVKQAKRLYDIAISFFDDINNKYIVDAYSGTGTIGMIMSKKAKKVYAIEIVKSASEDGKKTAKENRIENIEFINGAVEKEIVKLINNNQKIDTIIFDPPRKGLEASIIDKVAELNLKEVVYISCNPSTFARDVKLFSEKGYVLKKLQAVDMFPQTSHIECVGLIEKVIY</sequence>
<feature type="binding site" evidence="4">
    <location>
        <position position="333"/>
    </location>
    <ligand>
        <name>S-adenosyl-L-methionine</name>
        <dbReference type="ChEBI" id="CHEBI:59789"/>
    </ligand>
</feature>
<keyword evidence="1 4" id="KW-0489">Methyltransferase</keyword>
<dbReference type="NCBIfam" id="TIGR00479">
    <property type="entry name" value="rumA"/>
    <property type="match status" value="1"/>
</dbReference>
<dbReference type="InterPro" id="IPR010280">
    <property type="entry name" value="U5_MeTrfase_fam"/>
</dbReference>
<evidence type="ECO:0000256" key="3">
    <source>
        <dbReference type="ARBA" id="ARBA00022691"/>
    </source>
</evidence>
<dbReference type="PROSITE" id="PS51687">
    <property type="entry name" value="SAM_MT_RNA_M5U"/>
    <property type="match status" value="1"/>
</dbReference>
<protein>
    <submittedName>
        <fullName evidence="7">23S rRNA (Uracil-5-)-methyltransferase RumA</fullName>
    </submittedName>
</protein>
<organism evidence="7 8">
    <name type="scientific">Fusobacterium nucleatum</name>
    <dbReference type="NCBI Taxonomy" id="851"/>
    <lineage>
        <taxon>Bacteria</taxon>
        <taxon>Fusobacteriati</taxon>
        <taxon>Fusobacteriota</taxon>
        <taxon>Fusobacteriia</taxon>
        <taxon>Fusobacteriales</taxon>
        <taxon>Fusobacteriaceae</taxon>
        <taxon>Fusobacterium</taxon>
    </lineage>
</organism>
<dbReference type="Pfam" id="PF05958">
    <property type="entry name" value="tRNA_U5-meth_tr"/>
    <property type="match status" value="1"/>
</dbReference>
<evidence type="ECO:0000256" key="2">
    <source>
        <dbReference type="ARBA" id="ARBA00022679"/>
    </source>
</evidence>
<name>A0A133PB64_FUSNU</name>
<feature type="binding site" evidence="4">
    <location>
        <position position="381"/>
    </location>
    <ligand>
        <name>S-adenosyl-L-methionine</name>
        <dbReference type="ChEBI" id="CHEBI:59789"/>
    </ligand>
</feature>
<dbReference type="InterPro" id="IPR029063">
    <property type="entry name" value="SAM-dependent_MTases_sf"/>
</dbReference>
<dbReference type="FunFam" id="2.40.50.1070:FF:000003">
    <property type="entry name" value="23S rRNA (Uracil-5-)-methyltransferase RumA"/>
    <property type="match status" value="1"/>
</dbReference>
<feature type="active site" description="Nucleophile" evidence="4">
    <location>
        <position position="408"/>
    </location>
</feature>
<keyword evidence="8" id="KW-1185">Reference proteome</keyword>
<dbReference type="PROSITE" id="PS50926">
    <property type="entry name" value="TRAM"/>
    <property type="match status" value="1"/>
</dbReference>
<reference evidence="8" key="1">
    <citation type="submission" date="2016-01" db="EMBL/GenBank/DDBJ databases">
        <authorList>
            <person name="Mitreva M."/>
            <person name="Pepin K.H."/>
            <person name="Mihindukulasuriya K.A."/>
            <person name="Fulton R."/>
            <person name="Fronick C."/>
            <person name="O'Laughlin M."/>
            <person name="Miner T."/>
            <person name="Herter B."/>
            <person name="Rosa B.A."/>
            <person name="Cordes M."/>
            <person name="Tomlinson C."/>
            <person name="Wollam A."/>
            <person name="Palsikar V.B."/>
            <person name="Mardis E.R."/>
            <person name="Wilson R.K."/>
        </authorList>
    </citation>
    <scope>NUCLEOTIDE SEQUENCE [LARGE SCALE GENOMIC DNA]</scope>
    <source>
        <strain evidence="8">MJR7757B</strain>
    </source>
</reference>
<keyword evidence="3 4" id="KW-0949">S-adenosyl-L-methionine</keyword>
<evidence type="ECO:0000313" key="8">
    <source>
        <dbReference type="Proteomes" id="UP000070401"/>
    </source>
</evidence>
<accession>A0A133PB64</accession>
<dbReference type="InterPro" id="IPR012340">
    <property type="entry name" value="NA-bd_OB-fold"/>
</dbReference>
<dbReference type="Proteomes" id="UP000070401">
    <property type="component" value="Unassembled WGS sequence"/>
</dbReference>
<evidence type="ECO:0000259" key="6">
    <source>
        <dbReference type="PROSITE" id="PS50926"/>
    </source>
</evidence>
<comment type="similarity">
    <text evidence="4">Belongs to the class I-like SAM-binding methyltransferase superfamily. RNA M5U methyltransferase family.</text>
</comment>
<evidence type="ECO:0000256" key="4">
    <source>
        <dbReference type="PROSITE-ProRule" id="PRU01024"/>
    </source>
</evidence>
<evidence type="ECO:0000256" key="5">
    <source>
        <dbReference type="PROSITE-ProRule" id="PRU10015"/>
    </source>
</evidence>
<dbReference type="GO" id="GO:0070041">
    <property type="term" value="F:rRNA (uridine-C5-)-methyltransferase activity"/>
    <property type="evidence" value="ECO:0007669"/>
    <property type="project" value="TreeGrafter"/>
</dbReference>
<dbReference type="EMBL" id="LRPY01000024">
    <property type="protein sequence ID" value="KXA25731.1"/>
    <property type="molecule type" value="Genomic_DNA"/>
</dbReference>
<dbReference type="Pfam" id="PF01938">
    <property type="entry name" value="TRAM"/>
    <property type="match status" value="1"/>
</dbReference>
<dbReference type="Gene3D" id="3.40.50.150">
    <property type="entry name" value="Vaccinia Virus protein VP39"/>
    <property type="match status" value="1"/>
</dbReference>
<evidence type="ECO:0000313" key="7">
    <source>
        <dbReference type="EMBL" id="KXA25731.1"/>
    </source>
</evidence>
<dbReference type="SUPFAM" id="SSF53335">
    <property type="entry name" value="S-adenosyl-L-methionine-dependent methyltransferases"/>
    <property type="match status" value="1"/>
</dbReference>
<dbReference type="GO" id="GO:0070475">
    <property type="term" value="P:rRNA base methylation"/>
    <property type="evidence" value="ECO:0007669"/>
    <property type="project" value="TreeGrafter"/>
</dbReference>
<gene>
    <name evidence="7" type="ORF">HMPREF3221_00232</name>
</gene>
<dbReference type="RefSeq" id="WP_060797816.1">
    <property type="nucleotide sequence ID" value="NZ_KQ956624.1"/>
</dbReference>
<feature type="binding site" evidence="4">
    <location>
        <position position="283"/>
    </location>
    <ligand>
        <name>S-adenosyl-L-methionine</name>
        <dbReference type="ChEBI" id="CHEBI:59789"/>
    </ligand>
</feature>
<dbReference type="PATRIC" id="fig|851.8.peg.231"/>
<dbReference type="STRING" id="1408287.GCA_000493815_00253"/>
<dbReference type="CDD" id="cd02440">
    <property type="entry name" value="AdoMet_MTases"/>
    <property type="match status" value="1"/>
</dbReference>
<comment type="caution">
    <text evidence="7">The sequence shown here is derived from an EMBL/GenBank/DDBJ whole genome shotgun (WGS) entry which is preliminary data.</text>
</comment>
<dbReference type="InterPro" id="IPR030391">
    <property type="entry name" value="MeTrfase_TrmA_CS"/>
</dbReference>
<feature type="binding site" evidence="4">
    <location>
        <position position="312"/>
    </location>
    <ligand>
        <name>S-adenosyl-L-methionine</name>
        <dbReference type="ChEBI" id="CHEBI:59789"/>
    </ligand>
</feature>
<feature type="domain" description="TRAM" evidence="6">
    <location>
        <begin position="1"/>
        <end position="59"/>
    </location>
</feature>
<dbReference type="SUPFAM" id="SSF50249">
    <property type="entry name" value="Nucleic acid-binding proteins"/>
    <property type="match status" value="1"/>
</dbReference>
<evidence type="ECO:0000256" key="1">
    <source>
        <dbReference type="ARBA" id="ARBA00022603"/>
    </source>
</evidence>